<dbReference type="InterPro" id="IPR050469">
    <property type="entry name" value="Diguanylate_Cyclase"/>
</dbReference>
<proteinExistence type="predicted"/>
<dbReference type="CDD" id="cd01949">
    <property type="entry name" value="GGDEF"/>
    <property type="match status" value="1"/>
</dbReference>
<dbReference type="GO" id="GO:0052621">
    <property type="term" value="F:diguanylate cyclase activity"/>
    <property type="evidence" value="ECO:0007669"/>
    <property type="project" value="UniProtKB-EC"/>
</dbReference>
<dbReference type="GO" id="GO:0043709">
    <property type="term" value="P:cell adhesion involved in single-species biofilm formation"/>
    <property type="evidence" value="ECO:0007669"/>
    <property type="project" value="TreeGrafter"/>
</dbReference>
<dbReference type="PANTHER" id="PTHR45138:SF9">
    <property type="entry name" value="DIGUANYLATE CYCLASE DGCM-RELATED"/>
    <property type="match status" value="1"/>
</dbReference>
<evidence type="ECO:0000259" key="4">
    <source>
        <dbReference type="PROSITE" id="PS50887"/>
    </source>
</evidence>
<dbReference type="EMBL" id="JACIEI010000001">
    <property type="protein sequence ID" value="MBB3993031.1"/>
    <property type="molecule type" value="Genomic_DNA"/>
</dbReference>
<dbReference type="Proteomes" id="UP000530268">
    <property type="component" value="Unassembled WGS sequence"/>
</dbReference>
<comment type="catalytic activity">
    <reaction evidence="2">
        <text>2 GTP = 3',3'-c-di-GMP + 2 diphosphate</text>
        <dbReference type="Rhea" id="RHEA:24898"/>
        <dbReference type="ChEBI" id="CHEBI:33019"/>
        <dbReference type="ChEBI" id="CHEBI:37565"/>
        <dbReference type="ChEBI" id="CHEBI:58805"/>
        <dbReference type="EC" id="2.7.7.65"/>
    </reaction>
</comment>
<dbReference type="RefSeq" id="WP_184562649.1">
    <property type="nucleotide sequence ID" value="NZ_JACIEI010000001.1"/>
</dbReference>
<dbReference type="PROSITE" id="PS50887">
    <property type="entry name" value="GGDEF"/>
    <property type="match status" value="1"/>
</dbReference>
<comment type="caution">
    <text evidence="5">The sequence shown here is derived from an EMBL/GenBank/DDBJ whole genome shotgun (WGS) entry which is preliminary data.</text>
</comment>
<evidence type="ECO:0000256" key="1">
    <source>
        <dbReference type="ARBA" id="ARBA00012528"/>
    </source>
</evidence>
<dbReference type="GO" id="GO:0005886">
    <property type="term" value="C:plasma membrane"/>
    <property type="evidence" value="ECO:0007669"/>
    <property type="project" value="TreeGrafter"/>
</dbReference>
<keyword evidence="3" id="KW-1133">Transmembrane helix</keyword>
<dbReference type="FunFam" id="3.30.70.270:FF:000001">
    <property type="entry name" value="Diguanylate cyclase domain protein"/>
    <property type="match status" value="1"/>
</dbReference>
<dbReference type="PANTHER" id="PTHR45138">
    <property type="entry name" value="REGULATORY COMPONENTS OF SENSORY TRANSDUCTION SYSTEM"/>
    <property type="match status" value="1"/>
</dbReference>
<keyword evidence="6" id="KW-1185">Reference proteome</keyword>
<name>A0A7W6GYN4_9RHOB</name>
<feature type="transmembrane region" description="Helical" evidence="3">
    <location>
        <begin position="12"/>
        <end position="31"/>
    </location>
</feature>
<dbReference type="InterPro" id="IPR043128">
    <property type="entry name" value="Rev_trsase/Diguanyl_cyclase"/>
</dbReference>
<dbReference type="Pfam" id="PF00990">
    <property type="entry name" value="GGDEF"/>
    <property type="match status" value="1"/>
</dbReference>
<gene>
    <name evidence="5" type="ORF">GGR95_000650</name>
</gene>
<dbReference type="SMART" id="SM00267">
    <property type="entry name" value="GGDEF"/>
    <property type="match status" value="1"/>
</dbReference>
<dbReference type="InterPro" id="IPR029787">
    <property type="entry name" value="Nucleotide_cyclase"/>
</dbReference>
<dbReference type="InterPro" id="IPR000160">
    <property type="entry name" value="GGDEF_dom"/>
</dbReference>
<sequence>MRLLRPRTKFSVWLFAGLTSLISVVVTAIAVPLTFDLLDDDAVFKSCLIAMLCAFPTALILFDGMRKNEELSAKLQKLVNRDRLTDVATRDYFFQRMEEAPDCFGVSLMIDIDHFKQVNDTYGHLFGDRVIHRVADVLRTAVRKEDIVCRFGGEEFVVFLEKYDAESGMRVAERIREQVESQVMEHEGIEVRVTVSIGGALKDGVSEIEKSIQDADEALYVAKSEGRNRTVFHNMRKAAK</sequence>
<accession>A0A7W6GYN4</accession>
<reference evidence="5 6" key="1">
    <citation type="submission" date="2020-08" db="EMBL/GenBank/DDBJ databases">
        <title>Genomic Encyclopedia of Type Strains, Phase IV (KMG-IV): sequencing the most valuable type-strain genomes for metagenomic binning, comparative biology and taxonomic classification.</title>
        <authorList>
            <person name="Goeker M."/>
        </authorList>
    </citation>
    <scope>NUCLEOTIDE SEQUENCE [LARGE SCALE GENOMIC DNA]</scope>
    <source>
        <strain evidence="5 6">DSM 102234</strain>
    </source>
</reference>
<evidence type="ECO:0000256" key="2">
    <source>
        <dbReference type="ARBA" id="ARBA00034247"/>
    </source>
</evidence>
<feature type="domain" description="GGDEF" evidence="4">
    <location>
        <begin position="103"/>
        <end position="235"/>
    </location>
</feature>
<dbReference type="SUPFAM" id="SSF55073">
    <property type="entry name" value="Nucleotide cyclase"/>
    <property type="match status" value="1"/>
</dbReference>
<feature type="transmembrane region" description="Helical" evidence="3">
    <location>
        <begin position="43"/>
        <end position="62"/>
    </location>
</feature>
<keyword evidence="3" id="KW-0812">Transmembrane</keyword>
<evidence type="ECO:0000313" key="6">
    <source>
        <dbReference type="Proteomes" id="UP000530268"/>
    </source>
</evidence>
<evidence type="ECO:0000256" key="3">
    <source>
        <dbReference type="SAM" id="Phobius"/>
    </source>
</evidence>
<dbReference type="EC" id="2.7.7.65" evidence="1"/>
<evidence type="ECO:0000313" key="5">
    <source>
        <dbReference type="EMBL" id="MBB3993031.1"/>
    </source>
</evidence>
<dbReference type="Gene3D" id="3.30.70.270">
    <property type="match status" value="1"/>
</dbReference>
<keyword evidence="3" id="KW-0472">Membrane</keyword>
<dbReference type="AlphaFoldDB" id="A0A7W6GYN4"/>
<dbReference type="NCBIfam" id="TIGR00254">
    <property type="entry name" value="GGDEF"/>
    <property type="match status" value="1"/>
</dbReference>
<organism evidence="5 6">
    <name type="scientific">Sulfitobacter undariae</name>
    <dbReference type="NCBI Taxonomy" id="1563671"/>
    <lineage>
        <taxon>Bacteria</taxon>
        <taxon>Pseudomonadati</taxon>
        <taxon>Pseudomonadota</taxon>
        <taxon>Alphaproteobacteria</taxon>
        <taxon>Rhodobacterales</taxon>
        <taxon>Roseobacteraceae</taxon>
        <taxon>Sulfitobacter</taxon>
    </lineage>
</organism>
<protein>
    <recommendedName>
        <fullName evidence="1">diguanylate cyclase</fullName>
        <ecNumber evidence="1">2.7.7.65</ecNumber>
    </recommendedName>
</protein>
<dbReference type="GO" id="GO:1902201">
    <property type="term" value="P:negative regulation of bacterial-type flagellum-dependent cell motility"/>
    <property type="evidence" value="ECO:0007669"/>
    <property type="project" value="TreeGrafter"/>
</dbReference>